<name>A0AAV4MB39_9ARAC</name>
<evidence type="ECO:0000313" key="2">
    <source>
        <dbReference type="EMBL" id="GIX69093.1"/>
    </source>
</evidence>
<gene>
    <name evidence="2" type="ORF">CDAR_439861</name>
</gene>
<proteinExistence type="predicted"/>
<organism evidence="2 3">
    <name type="scientific">Caerostris darwini</name>
    <dbReference type="NCBI Taxonomy" id="1538125"/>
    <lineage>
        <taxon>Eukaryota</taxon>
        <taxon>Metazoa</taxon>
        <taxon>Ecdysozoa</taxon>
        <taxon>Arthropoda</taxon>
        <taxon>Chelicerata</taxon>
        <taxon>Arachnida</taxon>
        <taxon>Araneae</taxon>
        <taxon>Araneomorphae</taxon>
        <taxon>Entelegynae</taxon>
        <taxon>Araneoidea</taxon>
        <taxon>Araneidae</taxon>
        <taxon>Caerostris</taxon>
    </lineage>
</organism>
<dbReference type="EMBL" id="BPLQ01000231">
    <property type="protein sequence ID" value="GIX69093.1"/>
    <property type="molecule type" value="Genomic_DNA"/>
</dbReference>
<feature type="compositionally biased region" description="Basic residues" evidence="1">
    <location>
        <begin position="25"/>
        <end position="34"/>
    </location>
</feature>
<protein>
    <submittedName>
        <fullName evidence="2">Uncharacterized protein</fullName>
    </submittedName>
</protein>
<accession>A0AAV4MB39</accession>
<dbReference type="Proteomes" id="UP001054837">
    <property type="component" value="Unassembled WGS sequence"/>
</dbReference>
<sequence length="50" mass="5336">KQGEIESCEIIPPEGIAGEGEGGGRKKNSSHLKRSSVIERRGGNSRTSQK</sequence>
<keyword evidence="3" id="KW-1185">Reference proteome</keyword>
<evidence type="ECO:0000313" key="3">
    <source>
        <dbReference type="Proteomes" id="UP001054837"/>
    </source>
</evidence>
<reference evidence="2 3" key="1">
    <citation type="submission" date="2021-06" db="EMBL/GenBank/DDBJ databases">
        <title>Caerostris darwini draft genome.</title>
        <authorList>
            <person name="Kono N."/>
            <person name="Arakawa K."/>
        </authorList>
    </citation>
    <scope>NUCLEOTIDE SEQUENCE [LARGE SCALE GENOMIC DNA]</scope>
</reference>
<dbReference type="AlphaFoldDB" id="A0AAV4MB39"/>
<evidence type="ECO:0000256" key="1">
    <source>
        <dbReference type="SAM" id="MobiDB-lite"/>
    </source>
</evidence>
<comment type="caution">
    <text evidence="2">The sequence shown here is derived from an EMBL/GenBank/DDBJ whole genome shotgun (WGS) entry which is preliminary data.</text>
</comment>
<feature type="region of interest" description="Disordered" evidence="1">
    <location>
        <begin position="1"/>
        <end position="50"/>
    </location>
</feature>
<feature type="non-terminal residue" evidence="2">
    <location>
        <position position="1"/>
    </location>
</feature>